<proteinExistence type="predicted"/>
<comment type="caution">
    <text evidence="1">The sequence shown here is derived from an EMBL/GenBank/DDBJ whole genome shotgun (WGS) entry which is preliminary data.</text>
</comment>
<evidence type="ECO:0000313" key="1">
    <source>
        <dbReference type="EMBL" id="MPM74099.1"/>
    </source>
</evidence>
<dbReference type="EMBL" id="VSSQ01025752">
    <property type="protein sequence ID" value="MPM74099.1"/>
    <property type="molecule type" value="Genomic_DNA"/>
</dbReference>
<name>A0A645CAY8_9ZZZZ</name>
<gene>
    <name evidence="1" type="ORF">SDC9_121084</name>
</gene>
<protein>
    <submittedName>
        <fullName evidence="1">Uncharacterized protein</fullName>
    </submittedName>
</protein>
<organism evidence="1">
    <name type="scientific">bioreactor metagenome</name>
    <dbReference type="NCBI Taxonomy" id="1076179"/>
    <lineage>
        <taxon>unclassified sequences</taxon>
        <taxon>metagenomes</taxon>
        <taxon>ecological metagenomes</taxon>
    </lineage>
</organism>
<dbReference type="AlphaFoldDB" id="A0A645CAY8"/>
<sequence>MQLAAQRIDFLHNVLWHCRGPVADKNTKNRLVLQALFDRNRNFAAQLYVFALAGPVHCAVADCKAVHPRFLNELYRAQGVRISAFIAENMVFHTRQHPKFSLYGDPALMRVFDDLTGQFNILFKRQAAAIDHNTGVTAGNRRFDTVKITPVVKVQCHRYRALCGKTLDCFADIQRATALILQRGIHKIGAPTHKPVCKVCTL</sequence>
<accession>A0A645CAY8</accession>
<reference evidence="1" key="1">
    <citation type="submission" date="2019-08" db="EMBL/GenBank/DDBJ databases">
        <authorList>
            <person name="Kucharzyk K."/>
            <person name="Murdoch R.W."/>
            <person name="Higgins S."/>
            <person name="Loffler F."/>
        </authorList>
    </citation>
    <scope>NUCLEOTIDE SEQUENCE</scope>
</reference>